<evidence type="ECO:0000256" key="1">
    <source>
        <dbReference type="ARBA" id="ARBA00004586"/>
    </source>
</evidence>
<keyword evidence="4" id="KW-1185">Reference proteome</keyword>
<organism evidence="3 4">
    <name type="scientific">Teladorsagia circumcincta</name>
    <name type="common">Brown stomach worm</name>
    <name type="synonym">Ostertagia circumcincta</name>
    <dbReference type="NCBI Taxonomy" id="45464"/>
    <lineage>
        <taxon>Eukaryota</taxon>
        <taxon>Metazoa</taxon>
        <taxon>Ecdysozoa</taxon>
        <taxon>Nematoda</taxon>
        <taxon>Chromadorea</taxon>
        <taxon>Rhabditida</taxon>
        <taxon>Rhabditina</taxon>
        <taxon>Rhabditomorpha</taxon>
        <taxon>Strongyloidea</taxon>
        <taxon>Trichostrongylidae</taxon>
        <taxon>Teladorsagia</taxon>
    </lineage>
</organism>
<sequence length="102" mass="11987">MNKHVRRTRVKETRSEYTKGTTLRISRPAKAVLKHAFHEDPTLTQPQPTMVSQTMYSLEGARVALRPKRLAKRRWWVRKYPIYIKFARKPSDVVNLGTPLSR</sequence>
<dbReference type="GO" id="GO:0005789">
    <property type="term" value="C:endoplasmic reticulum membrane"/>
    <property type="evidence" value="ECO:0007669"/>
    <property type="project" value="UniProtKB-SubCell"/>
</dbReference>
<reference evidence="3 4" key="1">
    <citation type="submission" date="2015-09" db="EMBL/GenBank/DDBJ databases">
        <title>Draft genome of the parasitic nematode Teladorsagia circumcincta isolate WARC Sus (inbred).</title>
        <authorList>
            <person name="Mitreva M."/>
        </authorList>
    </citation>
    <scope>NUCLEOTIDE SEQUENCE [LARGE SCALE GENOMIC DNA]</scope>
    <source>
        <strain evidence="3 4">S</strain>
    </source>
</reference>
<evidence type="ECO:0000313" key="4">
    <source>
        <dbReference type="Proteomes" id="UP000230423"/>
    </source>
</evidence>
<evidence type="ECO:0000256" key="2">
    <source>
        <dbReference type="SAM" id="MobiDB-lite"/>
    </source>
</evidence>
<name>A0A2G9T9H3_TELCI</name>
<comment type="subcellular location">
    <subcellularLocation>
        <location evidence="1">Endoplasmic reticulum membrane</location>
    </subcellularLocation>
</comment>
<dbReference type="EMBL" id="KZ395609">
    <property type="protein sequence ID" value="PIO54528.1"/>
    <property type="molecule type" value="Genomic_DNA"/>
</dbReference>
<proteinExistence type="predicted"/>
<gene>
    <name evidence="3" type="ORF">TELCIR_24108</name>
</gene>
<dbReference type="PANTHER" id="PTHR13466:SF0">
    <property type="entry name" value="SMP-LTD DOMAIN-CONTAINING PROTEIN"/>
    <property type="match status" value="1"/>
</dbReference>
<accession>A0A2G9T9H3</accession>
<dbReference type="Proteomes" id="UP000230423">
    <property type="component" value="Unassembled WGS sequence"/>
</dbReference>
<dbReference type="PANTHER" id="PTHR13466">
    <property type="entry name" value="TEX2 PROTEIN-RELATED"/>
    <property type="match status" value="1"/>
</dbReference>
<feature type="region of interest" description="Disordered" evidence="2">
    <location>
        <begin position="1"/>
        <end position="20"/>
    </location>
</feature>
<protein>
    <submittedName>
        <fullName evidence="3">Uncharacterized protein</fullName>
    </submittedName>
</protein>
<dbReference type="OrthoDB" id="5870850at2759"/>
<evidence type="ECO:0000313" key="3">
    <source>
        <dbReference type="EMBL" id="PIO54528.1"/>
    </source>
</evidence>
<dbReference type="GO" id="GO:0008289">
    <property type="term" value="F:lipid binding"/>
    <property type="evidence" value="ECO:0007669"/>
    <property type="project" value="TreeGrafter"/>
</dbReference>
<dbReference type="AlphaFoldDB" id="A0A2G9T9H3"/>
<feature type="non-terminal residue" evidence="3">
    <location>
        <position position="102"/>
    </location>
</feature>